<dbReference type="SUPFAM" id="SSF110221">
    <property type="entry name" value="AbfB domain"/>
    <property type="match status" value="1"/>
</dbReference>
<evidence type="ECO:0000313" key="2">
    <source>
        <dbReference type="EMBL" id="GGS22999.1"/>
    </source>
</evidence>
<name>A0A918GA39_9ACTN</name>
<gene>
    <name evidence="2" type="ORF">GCM10010269_72300</name>
</gene>
<comment type="caution">
    <text evidence="2">The sequence shown here is derived from an EMBL/GenBank/DDBJ whole genome shotgun (WGS) entry which is preliminary data.</text>
</comment>
<organism evidence="2 3">
    <name type="scientific">Streptomyces humidus</name>
    <dbReference type="NCBI Taxonomy" id="52259"/>
    <lineage>
        <taxon>Bacteria</taxon>
        <taxon>Bacillati</taxon>
        <taxon>Actinomycetota</taxon>
        <taxon>Actinomycetes</taxon>
        <taxon>Kitasatosporales</taxon>
        <taxon>Streptomycetaceae</taxon>
        <taxon>Streptomyces</taxon>
    </lineage>
</organism>
<dbReference type="Pfam" id="PF05270">
    <property type="entry name" value="AbfB"/>
    <property type="match status" value="1"/>
</dbReference>
<dbReference type="GO" id="GO:0046373">
    <property type="term" value="P:L-arabinose metabolic process"/>
    <property type="evidence" value="ECO:0007669"/>
    <property type="project" value="InterPro"/>
</dbReference>
<dbReference type="InterPro" id="IPR007934">
    <property type="entry name" value="AbfB_ABD"/>
</dbReference>
<proteinExistence type="predicted"/>
<reference evidence="2" key="2">
    <citation type="submission" date="2020-09" db="EMBL/GenBank/DDBJ databases">
        <authorList>
            <person name="Sun Q."/>
            <person name="Ohkuma M."/>
        </authorList>
    </citation>
    <scope>NUCLEOTIDE SEQUENCE</scope>
    <source>
        <strain evidence="2">JCM 4386</strain>
    </source>
</reference>
<evidence type="ECO:0000313" key="3">
    <source>
        <dbReference type="Proteomes" id="UP000606194"/>
    </source>
</evidence>
<sequence length="117" mass="13184">MKLDAPRGAESRSDSTFAVVKGLSNGSCYSFRTAGGDYLRHRNFVLRAERNDGSTLFSQDATFCVARSSYSDAVMFQSVNYPDRMLRHQNFGLRLDPYGYNTTNRQDFMFRLVGGLG</sequence>
<reference evidence="2" key="1">
    <citation type="journal article" date="2014" name="Int. J. Syst. Evol. Microbiol.">
        <title>Complete genome sequence of Corynebacterium casei LMG S-19264T (=DSM 44701T), isolated from a smear-ripened cheese.</title>
        <authorList>
            <consortium name="US DOE Joint Genome Institute (JGI-PGF)"/>
            <person name="Walter F."/>
            <person name="Albersmeier A."/>
            <person name="Kalinowski J."/>
            <person name="Ruckert C."/>
        </authorList>
    </citation>
    <scope>NUCLEOTIDE SEQUENCE</scope>
    <source>
        <strain evidence="2">JCM 4386</strain>
    </source>
</reference>
<dbReference type="GO" id="GO:0046556">
    <property type="term" value="F:alpha-L-arabinofuranosidase activity"/>
    <property type="evidence" value="ECO:0007669"/>
    <property type="project" value="InterPro"/>
</dbReference>
<dbReference type="Gene3D" id="2.80.10.50">
    <property type="match status" value="1"/>
</dbReference>
<feature type="domain" description="Alpha-L-arabinofuranosidase B arabinose-binding" evidence="1">
    <location>
        <begin position="9"/>
        <end position="111"/>
    </location>
</feature>
<protein>
    <recommendedName>
        <fullName evidence="1">Alpha-L-arabinofuranosidase B arabinose-binding domain-containing protein</fullName>
    </recommendedName>
</protein>
<dbReference type="AlphaFoldDB" id="A0A918GA39"/>
<dbReference type="InterPro" id="IPR036195">
    <property type="entry name" value="AbfB_ABD_sf"/>
</dbReference>
<dbReference type="EMBL" id="BMTL01000041">
    <property type="protein sequence ID" value="GGS22999.1"/>
    <property type="molecule type" value="Genomic_DNA"/>
</dbReference>
<accession>A0A918GA39</accession>
<dbReference type="Proteomes" id="UP000606194">
    <property type="component" value="Unassembled WGS sequence"/>
</dbReference>
<evidence type="ECO:0000259" key="1">
    <source>
        <dbReference type="Pfam" id="PF05270"/>
    </source>
</evidence>
<keyword evidence="3" id="KW-1185">Reference proteome</keyword>